<organism evidence="1">
    <name type="scientific">Siphoviridae sp. ct3gT1</name>
    <dbReference type="NCBI Taxonomy" id="2825323"/>
    <lineage>
        <taxon>Viruses</taxon>
        <taxon>Duplodnaviria</taxon>
        <taxon>Heunggongvirae</taxon>
        <taxon>Uroviricota</taxon>
        <taxon>Caudoviricetes</taxon>
    </lineage>
</organism>
<proteinExistence type="predicted"/>
<name>A0A8S5UJ98_9CAUD</name>
<evidence type="ECO:0000313" key="1">
    <source>
        <dbReference type="EMBL" id="DAF94577.1"/>
    </source>
</evidence>
<accession>A0A8S5UJ98</accession>
<dbReference type="EMBL" id="BK016094">
    <property type="protein sequence ID" value="DAF94577.1"/>
    <property type="molecule type" value="Genomic_DNA"/>
</dbReference>
<protein>
    <submittedName>
        <fullName evidence="1">Uncharacterized protein</fullName>
    </submittedName>
</protein>
<sequence>MYVCLKVLYNFIIYIKKLQHSAFYSILCNN</sequence>
<reference evidence="1" key="1">
    <citation type="journal article" date="2021" name="Proc. Natl. Acad. Sci. U.S.A.">
        <title>A Catalog of Tens of Thousands of Viruses from Human Metagenomes Reveals Hidden Associations with Chronic Diseases.</title>
        <authorList>
            <person name="Tisza M.J."/>
            <person name="Buck C.B."/>
        </authorList>
    </citation>
    <scope>NUCLEOTIDE SEQUENCE</scope>
    <source>
        <strain evidence="1">Ct3gT1</strain>
    </source>
</reference>